<dbReference type="SUPFAM" id="SSF47336">
    <property type="entry name" value="ACP-like"/>
    <property type="match status" value="2"/>
</dbReference>
<dbReference type="Pfam" id="PF00668">
    <property type="entry name" value="Condensation"/>
    <property type="match status" value="1"/>
</dbReference>
<dbReference type="Pfam" id="PF21394">
    <property type="entry name" value="Beta-ketacyl_N"/>
    <property type="match status" value="1"/>
</dbReference>
<dbReference type="InterPro" id="IPR006162">
    <property type="entry name" value="Ppantetheine_attach_site"/>
</dbReference>
<dbReference type="InterPro" id="IPR036291">
    <property type="entry name" value="NAD(P)-bd_dom_sf"/>
</dbReference>
<sequence length="2745" mass="306383">MNDISNKTAVLSTAKKELPDNITDNQIVEAAVLGYPLIDDCVVLVREGKTSKPELVTYLVAGGSFSLEKLQSHLQGVLPAAIIPKYYVKVSSLPLTDQGVVDEQALVNLEVIDSELIERWEEQVRSLPEVEQAAVVVQEDNEKIPPLHLLDVLPEWKVANDSTPHPTKIVPQASTQKSDSIAISHGEPLQLPTDAPENLSQVLLTAAIEASERGIVYIHPDGSETIQSYEALLEEAQRLLGGLRKLGLEPQDKVILQLDRYQDFILAFWGCILGGFVPVPITIASNYNDPSDSNVKKLQHACLVLNQPIVLTNGSIAPQIRTRLNQLNLENLQVETLEDLRLHDPDPNWHKSQPDDLALLLLTSGSTGMPKGVTLTHRNIISSVAGTSQMNHLTSQDISLNWLPLDHPGPLIRCVIRCIFLGCQQIHAPTAIVLQDILKWLDLIERYRVTTTWAPNFAFALLSERAIEIEQGRWNLSSVKSFLNTAEPIVPQTAQRVRELLSPHGLRDNAMHSSWGMAETSSGVTSSEQYLLNTSIPQYASFAELGSPIPGISLRIVNDNQEVVNEQTIGYLQVKGSTVTSGYYQNPALNQEVFTEDGWFNTGDLGFLNNGRLTITGRTKNIIIINGVNYYSHEIEQVVEAVAGVEVSYTAACATRQLGSNTDKLIVFFHTSISEDNRLGELLKEIRKKVVSKIGIRPAYLIPVEKEVIPKTSIGKIQHAQLKKSFEAGEFDSILKRVDILLENDKTLPDWFYRPIWRRKETVVLDTKPQTGLVLVFLDSLGLGEVLCAELSKLNQSYVSVEAGTDFAKLADNRYRIAPENPDHYRQLLEFLSIATNKLPIEQILHLWTYDQYAGEISSLEALEEAQERGVYSLLFLVQALEQVQGSQTPVRLQVIASLSQATSNEEKIACERSPLPGLVKTISAELPSLDTRHLDLPVQNSEVNAAYILQELQVIQKEQEVAYRNGQRLVPYLEKVDLRQEEKQELPFKPRGMYLISGGLGGVGVEIAKYLLKQYNARLLLVGRTPLPERSTWETHLQQENAVSERIRAYLSLEQLEGEVIYEAVDICDLTKLQQVVEQRCASWQCELNGVIHLAGIPTRRLLLEEMPDSFAATLRPKVFGTWTLHQLIKNQPDSVFISFSSVNSFFGGFSAGAYAAANRFVDAFSHYQRQSSLHSYCFAWSMWDEVGMSRNYQMKDLTLARGYHAMTSEQGLQSLLTLLHHNQTQLLVGLDASKRPIRRYIKTESYRIQKLSAHFTASVPVAKLQELEVRDRFGTPSTCDFVQLEEMPLLATGEIDREQLLTTERRQGQASERVAPRNELERQIASIWQEVLSVSQVGIYDNFFELGGHSLLAMQVISRIRQACCAEIPLQLLFETPTIEGLAQAIAQNQNQDTDTRKHQTISQRDNQEPAPLSFAQQRLWFLEQLEPGKSAYHITKALQLQGDLNVAVLQQTLDAIVAHHEALRTNFIASDGNPVQVICQPRSVELVVIDLKDCPETERTSKVQRLLQDEAQRPFNLTSDLMLRGSLLQLSPQENILLLVMHHIASDGWSMSILFEQLTTLYEAFLNAKPNPLPQLPIQYADFAVWQRQWLSGEVLEKQLNYWKQQLASATPVLELPTDRPRPPIQTYRGAKQSFVLPQSLGVQLHALSRQEGVTLFMTLLAAFQIQLYRYSRQEDIVVGSPIAGRNLAEIEDLIGFFANTLVLRTDLSGNPSFQELLQRVREIALSAYAHQDLPFEKLVEELQPERSLSYHPIFQVMFVFLNTPKQTLELPELSISSIEVDNFASQFDLTLSMKETEQGLQGLWEYSTDLFEDATITRMSGHFQTLLEAIVANPNGFISEFPLLTAPEQRLLLQWNNTQANYSKQSCIYQLFETQVEKTPDAVAIVFGREQLTYKQLNERANQLAHYLKQLGVKPDVLVGICVERSIEMVLGLLAILKAGGAYVPLDPAYPQERVDSILSDSQVSVLLTDTKKSLAVAVDTTVICLDTDWENIATHSVENPAPSATADNLAYVIYTSGSTGKPKGVQIPHGALVNFLTSMQCEPGLTQADVLLAVTTISFDIAALELYLPLITGARIVLATREVASDGSLLSELIADAGATLMQATPATWRMLLTAEWAGVPGLKILCGGEALSSDLARQLLATGAVVWNMYGPTETTIWSTLLEVKATQLSHATVPIGRPIANTQIYLLDSHMQPVPIGVSGELHIGGDGLARGYLNRPDLTDLKFIPNPFSQTKEARLYKTGDLARYLPDGKIEYIERIDNQVKVRGFRIELGEIEAVLSQHPAILQTVVIAYEAVPGDKRLVAYIVPNQDSVPITSELRLYLRERLPEYMVPFAYLLLEALPLTPNGKVNRRALPAPESVKQELEADFVAPRNELERQIAQIWEEILGIQPVGVTVNFFDLGGHSLLAVRLFAQIEKKFGKKLPLSTLFQSGTVEALAEMLHSEEEKPVGEQVLVTARGDDKSGTLWSSLVPIQPNGSKRPFFCIHPLGGEILCYRPLALHLGSDQPVYGIQPQGLDGKHTPLTRIEDMAAHYIKEIQTIQPNGPYYLGGYSLGGIIAYEMAQQLHSLGEKVGVLAMLDTSRPGTETRLPFVLRVFEHINNIIQEGPTYLQQKLVGWSEWGTYHLRDKYRRLLEKSEILPEGDEHLDVMAANVQAIEHYTFKPYPGQMAVFRTDDKNRDDAVGVKYDPQFGWGEVTGGVDVYHLPGSHLSFLDEPDVQVLAEQLKLCLEKAQAAELTN</sequence>
<dbReference type="PROSITE" id="PS50075">
    <property type="entry name" value="CARRIER"/>
    <property type="match status" value="2"/>
</dbReference>
<dbReference type="InterPro" id="IPR000873">
    <property type="entry name" value="AMP-dep_synth/lig_dom"/>
</dbReference>
<dbReference type="Proteomes" id="UP000762253">
    <property type="component" value="Unassembled WGS sequence"/>
</dbReference>
<dbReference type="Pfam" id="PF00501">
    <property type="entry name" value="AMP-binding"/>
    <property type="match status" value="2"/>
</dbReference>
<dbReference type="PANTHER" id="PTHR45527:SF1">
    <property type="entry name" value="FATTY ACID SYNTHASE"/>
    <property type="match status" value="1"/>
</dbReference>
<dbReference type="InterPro" id="IPR001242">
    <property type="entry name" value="Condensation_dom"/>
</dbReference>
<dbReference type="NCBIfam" id="TIGR01733">
    <property type="entry name" value="AA-adenyl-dom"/>
    <property type="match status" value="1"/>
</dbReference>
<feature type="domain" description="Carrier" evidence="4">
    <location>
        <begin position="2377"/>
        <end position="2452"/>
    </location>
</feature>
<dbReference type="Pfam" id="PF13193">
    <property type="entry name" value="AMP-binding_C"/>
    <property type="match status" value="1"/>
</dbReference>
<dbReference type="PROSITE" id="PS00455">
    <property type="entry name" value="AMP_BINDING"/>
    <property type="match status" value="2"/>
</dbReference>
<dbReference type="InterPro" id="IPR001031">
    <property type="entry name" value="Thioesterase"/>
</dbReference>
<dbReference type="Gene3D" id="3.40.50.1820">
    <property type="entry name" value="alpha/beta hydrolase"/>
    <property type="match status" value="1"/>
</dbReference>
<dbReference type="SUPFAM" id="SSF51735">
    <property type="entry name" value="NAD(P)-binding Rossmann-fold domains"/>
    <property type="match status" value="2"/>
</dbReference>
<keyword evidence="3" id="KW-0597">Phosphoprotein</keyword>
<dbReference type="InterPro" id="IPR036736">
    <property type="entry name" value="ACP-like_sf"/>
</dbReference>
<dbReference type="SMART" id="SM00822">
    <property type="entry name" value="PKS_KR"/>
    <property type="match status" value="1"/>
</dbReference>
<evidence type="ECO:0000256" key="1">
    <source>
        <dbReference type="ARBA" id="ARBA00001957"/>
    </source>
</evidence>
<dbReference type="Pfam" id="PF08659">
    <property type="entry name" value="KR"/>
    <property type="match status" value="1"/>
</dbReference>
<dbReference type="InterPro" id="IPR042099">
    <property type="entry name" value="ANL_N_sf"/>
</dbReference>
<proteinExistence type="predicted"/>
<dbReference type="InterPro" id="IPR057326">
    <property type="entry name" value="KR_dom"/>
</dbReference>
<dbReference type="CDD" id="cd08953">
    <property type="entry name" value="KR_2_SDR_x"/>
    <property type="match status" value="1"/>
</dbReference>
<dbReference type="InterPro" id="IPR029058">
    <property type="entry name" value="AB_hydrolase_fold"/>
</dbReference>
<dbReference type="SMART" id="SM00823">
    <property type="entry name" value="PKS_PP"/>
    <property type="match status" value="2"/>
</dbReference>
<evidence type="ECO:0000313" key="5">
    <source>
        <dbReference type="EMBL" id="NMF65621.1"/>
    </source>
</evidence>
<dbReference type="InterPro" id="IPR025110">
    <property type="entry name" value="AMP-bd_C"/>
</dbReference>
<keyword evidence="6" id="KW-1185">Reference proteome</keyword>
<dbReference type="CDD" id="cd05906">
    <property type="entry name" value="A_NRPS_TubE_like"/>
    <property type="match status" value="1"/>
</dbReference>
<comment type="cofactor">
    <cofactor evidence="1">
        <name>pantetheine 4'-phosphate</name>
        <dbReference type="ChEBI" id="CHEBI:47942"/>
    </cofactor>
</comment>
<protein>
    <recommendedName>
        <fullName evidence="4">Carrier domain-containing protein</fullName>
    </recommendedName>
</protein>
<dbReference type="PROSITE" id="PS00012">
    <property type="entry name" value="PHOSPHOPANTETHEINE"/>
    <property type="match status" value="1"/>
</dbReference>
<keyword evidence="2" id="KW-0596">Phosphopantetheine</keyword>
<dbReference type="InterPro" id="IPR045851">
    <property type="entry name" value="AMP-bd_C_sf"/>
</dbReference>
<dbReference type="Gene3D" id="2.30.38.10">
    <property type="entry name" value="Luciferase, Domain 3"/>
    <property type="match status" value="1"/>
</dbReference>
<dbReference type="SUPFAM" id="SSF52777">
    <property type="entry name" value="CoA-dependent acyltransferases"/>
    <property type="match status" value="2"/>
</dbReference>
<dbReference type="EMBL" id="QMEC01000111">
    <property type="protein sequence ID" value="NMF65621.1"/>
    <property type="molecule type" value="Genomic_DNA"/>
</dbReference>
<dbReference type="Gene3D" id="3.40.50.980">
    <property type="match status" value="2"/>
</dbReference>
<dbReference type="InterPro" id="IPR023213">
    <property type="entry name" value="CAT-like_dom_sf"/>
</dbReference>
<dbReference type="CDD" id="cd12116">
    <property type="entry name" value="A_NRPS_Ta1_like"/>
    <property type="match status" value="1"/>
</dbReference>
<dbReference type="InterPro" id="IPR049490">
    <property type="entry name" value="C883_1060-like_KR_N"/>
</dbReference>
<dbReference type="Gene3D" id="3.40.50.720">
    <property type="entry name" value="NAD(P)-binding Rossmann-like Domain"/>
    <property type="match status" value="1"/>
</dbReference>
<dbReference type="CDD" id="cd19531">
    <property type="entry name" value="LCL_NRPS-like"/>
    <property type="match status" value="1"/>
</dbReference>
<dbReference type="InterPro" id="IPR010071">
    <property type="entry name" value="AA_adenyl_dom"/>
</dbReference>
<dbReference type="Pfam" id="PF00975">
    <property type="entry name" value="Thioesterase"/>
    <property type="match status" value="1"/>
</dbReference>
<dbReference type="Gene3D" id="3.30.300.30">
    <property type="match status" value="3"/>
</dbReference>
<reference evidence="5 6" key="1">
    <citation type="submission" date="2018-06" db="EMBL/GenBank/DDBJ databases">
        <title>Comparative genomics of Brasilonema spp. strains.</title>
        <authorList>
            <person name="Alvarenga D.O."/>
            <person name="Fiore M.F."/>
            <person name="Varani A.M."/>
        </authorList>
    </citation>
    <scope>NUCLEOTIDE SEQUENCE [LARGE SCALE GENOMIC DNA]</scope>
    <source>
        <strain evidence="5 6">UFV-OR1</strain>
    </source>
</reference>
<dbReference type="InterPro" id="IPR009081">
    <property type="entry name" value="PP-bd_ACP"/>
</dbReference>
<evidence type="ECO:0000256" key="3">
    <source>
        <dbReference type="ARBA" id="ARBA00022553"/>
    </source>
</evidence>
<dbReference type="Pfam" id="PF00550">
    <property type="entry name" value="PP-binding"/>
    <property type="match status" value="2"/>
</dbReference>
<name>A0ABX1MF01_9CYAN</name>
<dbReference type="RefSeq" id="WP_169267185.1">
    <property type="nucleotide sequence ID" value="NZ_QMEC01000111.1"/>
</dbReference>
<feature type="domain" description="Carrier" evidence="4">
    <location>
        <begin position="1317"/>
        <end position="1392"/>
    </location>
</feature>
<dbReference type="InterPro" id="IPR020806">
    <property type="entry name" value="PKS_PP-bd"/>
</dbReference>
<gene>
    <name evidence="5" type="ORF">DP115_23835</name>
</gene>
<dbReference type="SUPFAM" id="SSF56801">
    <property type="entry name" value="Acetyl-CoA synthetase-like"/>
    <property type="match status" value="3"/>
</dbReference>
<dbReference type="InterPro" id="IPR020845">
    <property type="entry name" value="AMP-binding_CS"/>
</dbReference>
<dbReference type="PANTHER" id="PTHR45527">
    <property type="entry name" value="NONRIBOSOMAL PEPTIDE SYNTHETASE"/>
    <property type="match status" value="1"/>
</dbReference>
<dbReference type="Gene3D" id="3.30.559.30">
    <property type="entry name" value="Nonribosomal peptide synthetase, condensation domain"/>
    <property type="match status" value="1"/>
</dbReference>
<dbReference type="Gene3D" id="1.10.1200.10">
    <property type="entry name" value="ACP-like"/>
    <property type="match status" value="2"/>
</dbReference>
<evidence type="ECO:0000259" key="4">
    <source>
        <dbReference type="PROSITE" id="PS50075"/>
    </source>
</evidence>
<dbReference type="SUPFAM" id="SSF53474">
    <property type="entry name" value="alpha/beta-Hydrolases"/>
    <property type="match status" value="1"/>
</dbReference>
<dbReference type="Gene3D" id="3.30.559.10">
    <property type="entry name" value="Chloramphenicol acetyltransferase-like domain"/>
    <property type="match status" value="1"/>
</dbReference>
<evidence type="ECO:0000313" key="6">
    <source>
        <dbReference type="Proteomes" id="UP000762253"/>
    </source>
</evidence>
<dbReference type="Gene3D" id="3.40.50.12780">
    <property type="entry name" value="N-terminal domain of ligase-like"/>
    <property type="match status" value="1"/>
</dbReference>
<accession>A0ABX1MF01</accession>
<organism evidence="5 6">
    <name type="scientific">Brasilonema octagenarum UFV-OR1</name>
    <dbReference type="NCBI Taxonomy" id="417115"/>
    <lineage>
        <taxon>Bacteria</taxon>
        <taxon>Bacillati</taxon>
        <taxon>Cyanobacteriota</taxon>
        <taxon>Cyanophyceae</taxon>
        <taxon>Nostocales</taxon>
        <taxon>Scytonemataceae</taxon>
        <taxon>Brasilonema</taxon>
        <taxon>Octagenarum group</taxon>
    </lineage>
</organism>
<comment type="caution">
    <text evidence="5">The sequence shown here is derived from an EMBL/GenBank/DDBJ whole genome shotgun (WGS) entry which is preliminary data.</text>
</comment>
<evidence type="ECO:0000256" key="2">
    <source>
        <dbReference type="ARBA" id="ARBA00022450"/>
    </source>
</evidence>
<dbReference type="InterPro" id="IPR013968">
    <property type="entry name" value="PKS_KR"/>
</dbReference>